<feature type="region of interest" description="Disordered" evidence="1">
    <location>
        <begin position="423"/>
        <end position="466"/>
    </location>
</feature>
<feature type="region of interest" description="Disordered" evidence="1">
    <location>
        <begin position="248"/>
        <end position="294"/>
    </location>
</feature>
<dbReference type="EMBL" id="RDQH01000329">
    <property type="protein sequence ID" value="RXI03498.1"/>
    <property type="molecule type" value="Genomic_DNA"/>
</dbReference>
<keyword evidence="3" id="KW-1185">Reference proteome</keyword>
<feature type="compositionally biased region" description="Basic residues" evidence="1">
    <location>
        <begin position="571"/>
        <end position="588"/>
    </location>
</feature>
<dbReference type="PANTHER" id="PTHR38371:SF1">
    <property type="entry name" value="RHO GTPASE-ACTIVATING PROTEIN"/>
    <property type="match status" value="1"/>
</dbReference>
<organism evidence="2 3">
    <name type="scientific">Malus domestica</name>
    <name type="common">Apple</name>
    <name type="synonym">Pyrus malus</name>
    <dbReference type="NCBI Taxonomy" id="3750"/>
    <lineage>
        <taxon>Eukaryota</taxon>
        <taxon>Viridiplantae</taxon>
        <taxon>Streptophyta</taxon>
        <taxon>Embryophyta</taxon>
        <taxon>Tracheophyta</taxon>
        <taxon>Spermatophyta</taxon>
        <taxon>Magnoliopsida</taxon>
        <taxon>eudicotyledons</taxon>
        <taxon>Gunneridae</taxon>
        <taxon>Pentapetalae</taxon>
        <taxon>rosids</taxon>
        <taxon>fabids</taxon>
        <taxon>Rosales</taxon>
        <taxon>Rosaceae</taxon>
        <taxon>Amygdaloideae</taxon>
        <taxon>Maleae</taxon>
        <taxon>Malus</taxon>
    </lineage>
</organism>
<dbReference type="AlphaFoldDB" id="A0A498K7W2"/>
<dbReference type="Proteomes" id="UP000290289">
    <property type="component" value="Chromosome 3"/>
</dbReference>
<gene>
    <name evidence="2" type="ORF">DVH24_004150</name>
</gene>
<evidence type="ECO:0000313" key="3">
    <source>
        <dbReference type="Proteomes" id="UP000290289"/>
    </source>
</evidence>
<proteinExistence type="predicted"/>
<feature type="region of interest" description="Disordered" evidence="1">
    <location>
        <begin position="96"/>
        <end position="163"/>
    </location>
</feature>
<comment type="caution">
    <text evidence="2">The sequence shown here is derived from an EMBL/GenBank/DDBJ whole genome shotgun (WGS) entry which is preliminary data.</text>
</comment>
<protein>
    <submittedName>
        <fullName evidence="2">Uncharacterized protein</fullName>
    </submittedName>
</protein>
<evidence type="ECO:0000313" key="2">
    <source>
        <dbReference type="EMBL" id="RXI03498.1"/>
    </source>
</evidence>
<evidence type="ECO:0000256" key="1">
    <source>
        <dbReference type="SAM" id="MobiDB-lite"/>
    </source>
</evidence>
<name>A0A498K7W2_MALDO</name>
<feature type="compositionally biased region" description="Polar residues" evidence="1">
    <location>
        <begin position="423"/>
        <end position="432"/>
    </location>
</feature>
<feature type="region of interest" description="Disordered" evidence="1">
    <location>
        <begin position="559"/>
        <end position="588"/>
    </location>
</feature>
<accession>A0A498K7W2</accession>
<dbReference type="STRING" id="3750.A0A498K7W2"/>
<feature type="compositionally biased region" description="Basic and acidic residues" evidence="1">
    <location>
        <begin position="147"/>
        <end position="161"/>
    </location>
</feature>
<dbReference type="PANTHER" id="PTHR38371">
    <property type="entry name" value="RHO GTPASE-ACTIVATING PROTEIN"/>
    <property type="match status" value="1"/>
</dbReference>
<reference evidence="2 3" key="1">
    <citation type="submission" date="2018-10" db="EMBL/GenBank/DDBJ databases">
        <title>A high-quality apple genome assembly.</title>
        <authorList>
            <person name="Hu J."/>
        </authorList>
    </citation>
    <scope>NUCLEOTIDE SEQUENCE [LARGE SCALE GENOMIC DNA]</scope>
    <source>
        <strain evidence="3">cv. HFTH1</strain>
        <tissue evidence="2">Young leaf</tissue>
    </source>
</reference>
<sequence length="588" mass="65161">MKEHIFGFFPITPLPKIIHKNPKKEISFRNPSNFSKFKSRPINPSLPVSPIFHLPSIFNTQNPFSRFLSMADYEPPSFSLGLDLGFDSQLQPAAANHCTPAAAPNSSRGSNAHTPVEVDEELEPQITGPDPDPGSRPGRPLKRLKRGVAEKRESTPCRNVDDDIEDFSSGEDFVQDVHSSTQYHTVSSSSKVPLRGSGVLTSQSSCHIMGRKRKPVSDVSASVSLEESHKGFMFPKLTASPLRRFQLIDSDSDDPSPSESVSRGTCDVDASSKKQKYSSAHAATTSETKKKSSMSMPVDVDDVDLWKDFSPIKKFSIPTPALDEVCQEYLRSAKDKSAQKFERVSCLHTNENFHETMPGGQDFEQLWNMADPLPPAHRYFFHDDPKIRKLVCNRLPNFFPLVNIRGNQQSGASVIDYMGQFNNGDASKQRVSQKIDLEKTSNRQRNKSNLPNVEDASGSWVNPKDGRLAQKVSVNKSSKKGRIKSVKSNVGTVEHVSGNWVEPRSCVSTKRVQANAQPSSQWDAFGGSGQAAGYWYTGPGGRKVYRCKTGQELSGSAAYKQYKKESGRSVQAKKAKPKPKKKNVPKKR</sequence>